<sequence length="280" mass="30346">MYRRKAKSIVSILCDYIWHIFCLVYALFIAILTCMSFFYDQQMNGTGSVKMTKSSATVELAPSEASTFRSTDSIPMLYSFVVKKEIQQNVLCDKVPANTFCSSVSNEQFVYSSDEFPVLPSNNAFLSLPTIDSVCFTSPACSFASILNKPVTSLTQPLLSQTVSSASLQFPLPHCTLPITSQALLSSLIPSLLIPATESELSTIFPKPLPQRSCVLTSSQAPLSNLIPSFSPPTAESELFSTFSKPLPQCSQAPLSSLISSLPVLAIESELPSTSSKPLP</sequence>
<keyword evidence="1" id="KW-0472">Membrane</keyword>
<comment type="caution">
    <text evidence="2">The sequence shown here is derived from an EMBL/GenBank/DDBJ whole genome shotgun (WGS) entry which is preliminary data.</text>
</comment>
<gene>
    <name evidence="2" type="ORF">AVEN_142901_1</name>
</gene>
<proteinExistence type="predicted"/>
<name>A0A4Y2FL88_ARAVE</name>
<dbReference type="Proteomes" id="UP000499080">
    <property type="component" value="Unassembled WGS sequence"/>
</dbReference>
<evidence type="ECO:0000256" key="1">
    <source>
        <dbReference type="SAM" id="Phobius"/>
    </source>
</evidence>
<keyword evidence="3" id="KW-1185">Reference proteome</keyword>
<feature type="transmembrane region" description="Helical" evidence="1">
    <location>
        <begin position="12"/>
        <end position="39"/>
    </location>
</feature>
<dbReference type="EMBL" id="BGPR01000979">
    <property type="protein sequence ID" value="GBM41923.1"/>
    <property type="molecule type" value="Genomic_DNA"/>
</dbReference>
<reference evidence="2 3" key="1">
    <citation type="journal article" date="2019" name="Sci. Rep.">
        <title>Orb-weaving spider Araneus ventricosus genome elucidates the spidroin gene catalogue.</title>
        <authorList>
            <person name="Kono N."/>
            <person name="Nakamura H."/>
            <person name="Ohtoshi R."/>
            <person name="Moran D.A.P."/>
            <person name="Shinohara A."/>
            <person name="Yoshida Y."/>
            <person name="Fujiwara M."/>
            <person name="Mori M."/>
            <person name="Tomita M."/>
            <person name="Arakawa K."/>
        </authorList>
    </citation>
    <scope>NUCLEOTIDE SEQUENCE [LARGE SCALE GENOMIC DNA]</scope>
</reference>
<accession>A0A4Y2FL88</accession>
<evidence type="ECO:0000313" key="3">
    <source>
        <dbReference type="Proteomes" id="UP000499080"/>
    </source>
</evidence>
<keyword evidence="1" id="KW-0812">Transmembrane</keyword>
<organism evidence="2 3">
    <name type="scientific">Araneus ventricosus</name>
    <name type="common">Orbweaver spider</name>
    <name type="synonym">Epeira ventricosa</name>
    <dbReference type="NCBI Taxonomy" id="182803"/>
    <lineage>
        <taxon>Eukaryota</taxon>
        <taxon>Metazoa</taxon>
        <taxon>Ecdysozoa</taxon>
        <taxon>Arthropoda</taxon>
        <taxon>Chelicerata</taxon>
        <taxon>Arachnida</taxon>
        <taxon>Araneae</taxon>
        <taxon>Araneomorphae</taxon>
        <taxon>Entelegynae</taxon>
        <taxon>Araneoidea</taxon>
        <taxon>Araneidae</taxon>
        <taxon>Araneus</taxon>
    </lineage>
</organism>
<dbReference type="AlphaFoldDB" id="A0A4Y2FL88"/>
<protein>
    <submittedName>
        <fullName evidence="2">Uncharacterized protein</fullName>
    </submittedName>
</protein>
<keyword evidence="1" id="KW-1133">Transmembrane helix</keyword>
<evidence type="ECO:0000313" key="2">
    <source>
        <dbReference type="EMBL" id="GBM41923.1"/>
    </source>
</evidence>